<gene>
    <name evidence="2" type="ORF">SporoS204_04890</name>
</gene>
<name>A0ABM6JUD0_SPOUR</name>
<keyword evidence="1" id="KW-0472">Membrane</keyword>
<dbReference type="Proteomes" id="UP000192486">
    <property type="component" value="Chromosome"/>
</dbReference>
<feature type="transmembrane region" description="Helical" evidence="1">
    <location>
        <begin position="95"/>
        <end position="119"/>
    </location>
</feature>
<protein>
    <recommendedName>
        <fullName evidence="4">DUF3021 domain-containing protein</fullName>
    </recommendedName>
</protein>
<sequence>MKQLKNLLLYISGACFAFTFSTIVYSLFRFFGIYPPLTENMTLSMLVISIIITILIFLSHQLPIENPIWVYVLEVSCVMTVMIVAGAFFDLYPFGLYNVVTAILVGLIAYGSVIVLIYLHNKADELKINHTILQRRNQDANDH</sequence>
<feature type="transmembrane region" description="Helical" evidence="1">
    <location>
        <begin position="70"/>
        <end position="89"/>
    </location>
</feature>
<evidence type="ECO:0000313" key="2">
    <source>
        <dbReference type="EMBL" id="ARF13553.1"/>
    </source>
</evidence>
<keyword evidence="1" id="KW-0812">Transmembrane</keyword>
<organism evidence="2 3">
    <name type="scientific">Sporosarcina ureae</name>
    <dbReference type="NCBI Taxonomy" id="1571"/>
    <lineage>
        <taxon>Bacteria</taxon>
        <taxon>Bacillati</taxon>
        <taxon>Bacillota</taxon>
        <taxon>Bacilli</taxon>
        <taxon>Bacillales</taxon>
        <taxon>Caryophanaceae</taxon>
        <taxon>Sporosarcina</taxon>
    </lineage>
</organism>
<reference evidence="2 3" key="1">
    <citation type="submission" date="2016-04" db="EMBL/GenBank/DDBJ databases">
        <title>Comparative Genomics and Epigenetics of Sporosarcina ureae.</title>
        <authorList>
            <person name="Oliver A.S."/>
            <person name="Cooper K.K."/>
        </authorList>
    </citation>
    <scope>NUCLEOTIDE SEQUENCE [LARGE SCALE GENOMIC DNA]</scope>
    <source>
        <strain evidence="2 3">S204</strain>
    </source>
</reference>
<feature type="transmembrane region" description="Helical" evidence="1">
    <location>
        <begin position="7"/>
        <end position="28"/>
    </location>
</feature>
<accession>A0ABM6JUD0</accession>
<evidence type="ECO:0000313" key="3">
    <source>
        <dbReference type="Proteomes" id="UP000192486"/>
    </source>
</evidence>
<keyword evidence="3" id="KW-1185">Reference proteome</keyword>
<feature type="transmembrane region" description="Helical" evidence="1">
    <location>
        <begin position="40"/>
        <end position="58"/>
    </location>
</feature>
<proteinExistence type="predicted"/>
<keyword evidence="1" id="KW-1133">Transmembrane helix</keyword>
<evidence type="ECO:0000256" key="1">
    <source>
        <dbReference type="SAM" id="Phobius"/>
    </source>
</evidence>
<evidence type="ECO:0008006" key="4">
    <source>
        <dbReference type="Google" id="ProtNLM"/>
    </source>
</evidence>
<dbReference type="EMBL" id="CP015108">
    <property type="protein sequence ID" value="ARF13553.1"/>
    <property type="molecule type" value="Genomic_DNA"/>
</dbReference>